<organism evidence="2 3">
    <name type="scientific">Teichococcus oryzae</name>
    <dbReference type="NCBI Taxonomy" id="1608942"/>
    <lineage>
        <taxon>Bacteria</taxon>
        <taxon>Pseudomonadati</taxon>
        <taxon>Pseudomonadota</taxon>
        <taxon>Alphaproteobacteria</taxon>
        <taxon>Acetobacterales</taxon>
        <taxon>Roseomonadaceae</taxon>
        <taxon>Roseomonas</taxon>
    </lineage>
</organism>
<dbReference type="PANTHER" id="PTHR42928:SF5">
    <property type="entry name" value="BLR1237 PROTEIN"/>
    <property type="match status" value="1"/>
</dbReference>
<dbReference type="EMBL" id="VUKA01000001">
    <property type="protein sequence ID" value="KAA2214646.1"/>
    <property type="molecule type" value="Genomic_DNA"/>
</dbReference>
<dbReference type="Gene3D" id="3.40.190.10">
    <property type="entry name" value="Periplasmic binding protein-like II"/>
    <property type="match status" value="1"/>
</dbReference>
<keyword evidence="3" id="KW-1185">Reference proteome</keyword>
<reference evidence="2 3" key="1">
    <citation type="journal article" date="2015" name="Int. J. Syst. Evol. Microbiol.">
        <title>Roseomonas oryzae sp. nov., isolated from paddy rhizosphere soil.</title>
        <authorList>
            <person name="Ramaprasad E.V."/>
            <person name="Sasikala Ch."/>
            <person name="Ramana Ch.V."/>
        </authorList>
    </citation>
    <scope>NUCLEOTIDE SEQUENCE [LARGE SCALE GENOMIC DNA]</scope>
    <source>
        <strain evidence="2 3">KCTC 42542</strain>
    </source>
</reference>
<dbReference type="Gene3D" id="3.40.190.150">
    <property type="entry name" value="Bordetella uptake gene, domain 1"/>
    <property type="match status" value="1"/>
</dbReference>
<dbReference type="PANTHER" id="PTHR42928">
    <property type="entry name" value="TRICARBOXYLATE-BINDING PROTEIN"/>
    <property type="match status" value="1"/>
</dbReference>
<proteinExistence type="inferred from homology"/>
<name>A0A5B2TJH4_9PROT</name>
<dbReference type="InterPro" id="IPR005064">
    <property type="entry name" value="BUG"/>
</dbReference>
<comment type="similarity">
    <text evidence="1">Belongs to the UPF0065 (bug) family.</text>
</comment>
<gene>
    <name evidence="2" type="ORF">F0Q34_02810</name>
</gene>
<dbReference type="AlphaFoldDB" id="A0A5B2TJH4"/>
<dbReference type="InterPro" id="IPR042100">
    <property type="entry name" value="Bug_dom1"/>
</dbReference>
<evidence type="ECO:0000313" key="3">
    <source>
        <dbReference type="Proteomes" id="UP000322110"/>
    </source>
</evidence>
<dbReference type="SUPFAM" id="SSF53850">
    <property type="entry name" value="Periplasmic binding protein-like II"/>
    <property type="match status" value="1"/>
</dbReference>
<sequence>MKPPPAIRMKMAISRLRTGLTALNIRLQRFFAPVVPWVLAMSGGFGQERDLLPTKPDGHRPRLASALVRSAAQGARREDRSMTSWTRRSVMAAMGALPLGAARTGTAATGSWPSEPIRIVVPFGPGGSTDAVARLAAPGLQQRLGVPIIIENRSGAAGSIGTDAAAKARPDGHTWLLTFDSHALMPILVPNLSFDLEKDLVPVTQIGRAPYVTACQPAKPYRSMTDIFNAARRGGVSFGSTGNGTIGHLVMLMMAQRMGVELTHLPYRSGGLAVNDAVAGHVDLMIGSAALLAPHVSAGTLRPLMQLGSSRLPALTTVPTAMESGFPELTAEAWWGVFGPAGIPAPIVARFQAALIEAYREPRIAQQFQELNQAELVLGDAPALASFVQSQIRIWGGVARAHNVRPD</sequence>
<accession>A0A5B2TJH4</accession>
<dbReference type="Proteomes" id="UP000322110">
    <property type="component" value="Unassembled WGS sequence"/>
</dbReference>
<comment type="caution">
    <text evidence="2">The sequence shown here is derived from an EMBL/GenBank/DDBJ whole genome shotgun (WGS) entry which is preliminary data.</text>
</comment>
<evidence type="ECO:0000313" key="2">
    <source>
        <dbReference type="EMBL" id="KAA2214646.1"/>
    </source>
</evidence>
<protein>
    <recommendedName>
        <fullName evidence="4">Tripartite tricarboxylate transporter substrate binding protein</fullName>
    </recommendedName>
</protein>
<evidence type="ECO:0000256" key="1">
    <source>
        <dbReference type="ARBA" id="ARBA00006987"/>
    </source>
</evidence>
<evidence type="ECO:0008006" key="4">
    <source>
        <dbReference type="Google" id="ProtNLM"/>
    </source>
</evidence>
<dbReference type="Pfam" id="PF03401">
    <property type="entry name" value="TctC"/>
    <property type="match status" value="1"/>
</dbReference>